<name>A0AAP0JTS2_9MAGN</name>
<evidence type="ECO:0000313" key="1">
    <source>
        <dbReference type="EMBL" id="KAK9139801.1"/>
    </source>
</evidence>
<gene>
    <name evidence="1" type="ORF">Scep_009482</name>
</gene>
<dbReference type="AlphaFoldDB" id="A0AAP0JTS2"/>
<dbReference type="EMBL" id="JBBNAG010000004">
    <property type="protein sequence ID" value="KAK9139801.1"/>
    <property type="molecule type" value="Genomic_DNA"/>
</dbReference>
<organism evidence="1 2">
    <name type="scientific">Stephania cephalantha</name>
    <dbReference type="NCBI Taxonomy" id="152367"/>
    <lineage>
        <taxon>Eukaryota</taxon>
        <taxon>Viridiplantae</taxon>
        <taxon>Streptophyta</taxon>
        <taxon>Embryophyta</taxon>
        <taxon>Tracheophyta</taxon>
        <taxon>Spermatophyta</taxon>
        <taxon>Magnoliopsida</taxon>
        <taxon>Ranunculales</taxon>
        <taxon>Menispermaceae</taxon>
        <taxon>Menispermoideae</taxon>
        <taxon>Cissampelideae</taxon>
        <taxon>Stephania</taxon>
    </lineage>
</organism>
<protein>
    <submittedName>
        <fullName evidence="1">Uncharacterized protein</fullName>
    </submittedName>
</protein>
<proteinExistence type="predicted"/>
<accession>A0AAP0JTS2</accession>
<reference evidence="1 2" key="1">
    <citation type="submission" date="2024-01" db="EMBL/GenBank/DDBJ databases">
        <title>Genome assemblies of Stephania.</title>
        <authorList>
            <person name="Yang L."/>
        </authorList>
    </citation>
    <scope>NUCLEOTIDE SEQUENCE [LARGE SCALE GENOMIC DNA]</scope>
    <source>
        <strain evidence="1">JXDWG</strain>
        <tissue evidence="1">Leaf</tissue>
    </source>
</reference>
<comment type="caution">
    <text evidence="1">The sequence shown here is derived from an EMBL/GenBank/DDBJ whole genome shotgun (WGS) entry which is preliminary data.</text>
</comment>
<evidence type="ECO:0000313" key="2">
    <source>
        <dbReference type="Proteomes" id="UP001419268"/>
    </source>
</evidence>
<keyword evidence="2" id="KW-1185">Reference proteome</keyword>
<sequence>MESGNSSQHSPLPSLSPVSFAINNQLMAPFGNSLNQIVSIKLGENIFSLWKSNIVPILEGCHLDGILFGTTPILSKLDDKGEFTREFQEWFS</sequence>
<dbReference type="Proteomes" id="UP001419268">
    <property type="component" value="Unassembled WGS sequence"/>
</dbReference>